<dbReference type="InterPro" id="IPR003595">
    <property type="entry name" value="Tyr_Pase_cat"/>
</dbReference>
<name>A0A1G7MU11_RHOCA</name>
<evidence type="ECO:0000256" key="1">
    <source>
        <dbReference type="ARBA" id="ARBA00013064"/>
    </source>
</evidence>
<keyword evidence="2" id="KW-0378">Hydrolase</keyword>
<evidence type="ECO:0000259" key="3">
    <source>
        <dbReference type="PROSITE" id="PS50056"/>
    </source>
</evidence>
<gene>
    <name evidence="5" type="ORF">SAMN04244550_02610</name>
</gene>
<proteinExistence type="predicted"/>
<dbReference type="InterPro" id="IPR050561">
    <property type="entry name" value="PTP"/>
</dbReference>
<dbReference type="RefSeq" id="WP_074554894.1">
    <property type="nucleotide sequence ID" value="NZ_CP119563.1"/>
</dbReference>
<dbReference type="SUPFAM" id="SSF52799">
    <property type="entry name" value="(Phosphotyrosine protein) phosphatases II"/>
    <property type="match status" value="1"/>
</dbReference>
<dbReference type="OrthoDB" id="9806482at2"/>
<organism evidence="5 6">
    <name type="scientific">Rhodobacter capsulatus</name>
    <name type="common">Rhodopseudomonas capsulata</name>
    <dbReference type="NCBI Taxonomy" id="1061"/>
    <lineage>
        <taxon>Bacteria</taxon>
        <taxon>Pseudomonadati</taxon>
        <taxon>Pseudomonadota</taxon>
        <taxon>Alphaproteobacteria</taxon>
        <taxon>Rhodobacterales</taxon>
        <taxon>Rhodobacter group</taxon>
        <taxon>Rhodobacter</taxon>
    </lineage>
</organism>
<dbReference type="PROSITE" id="PS50056">
    <property type="entry name" value="TYR_PHOSPHATASE_2"/>
    <property type="match status" value="1"/>
</dbReference>
<protein>
    <recommendedName>
        <fullName evidence="1">protein-tyrosine-phosphatase</fullName>
        <ecNumber evidence="1">3.1.3.48</ecNumber>
    </recommendedName>
</protein>
<dbReference type="InterPro" id="IPR001763">
    <property type="entry name" value="Rhodanese-like_dom"/>
</dbReference>
<dbReference type="CDD" id="cd14505">
    <property type="entry name" value="CDKN3-like"/>
    <property type="match status" value="1"/>
</dbReference>
<dbReference type="PANTHER" id="PTHR23339">
    <property type="entry name" value="TYROSINE SPECIFIC PROTEIN PHOSPHATASE AND DUAL SPECIFICITY PROTEIN PHOSPHATASE"/>
    <property type="match status" value="1"/>
</dbReference>
<feature type="domain" description="Tyrosine specific protein phosphatases" evidence="3">
    <location>
        <begin position="108"/>
        <end position="175"/>
    </location>
</feature>
<evidence type="ECO:0000313" key="6">
    <source>
        <dbReference type="Proteomes" id="UP000183812"/>
    </source>
</evidence>
<evidence type="ECO:0000259" key="4">
    <source>
        <dbReference type="PROSITE" id="PS50206"/>
    </source>
</evidence>
<dbReference type="SMART" id="SM00404">
    <property type="entry name" value="PTPc_motif"/>
    <property type="match status" value="1"/>
</dbReference>
<dbReference type="GO" id="GO:0004725">
    <property type="term" value="F:protein tyrosine phosphatase activity"/>
    <property type="evidence" value="ECO:0007669"/>
    <property type="project" value="UniProtKB-EC"/>
</dbReference>
<evidence type="ECO:0000313" key="5">
    <source>
        <dbReference type="EMBL" id="SDF65232.1"/>
    </source>
</evidence>
<sequence length="418" mass="44131">MATARTSLTHPLQIAEVPAGPGLGRIGITFCPGKHDRAAMSGAWARDLGLDLDAIASWGATHVVTLVEPQELAALKVPELGTQVRARGMDWHPLPIADYSVPTPAFEARWQAEGRVIRSALRAGADVVVHCKGGLGRAGMIAARLLVELGADPKTAVKAVRTARPGAIETPAQLALVRATVPIREPARVDPAQMQRIGGRLGSNPGGIWADAAGGRIYVKELESPAQAQNEYLAAALYRLAGAPVLSYLPCAAPDQVATVFVDLEKSRLSQLSEAERAQARHWFGVHAWLANWDAAGFQGDNQGVICGVVTTLDVGGALEFRAQGDPKGSAFGPEVPEITRLREDPDNPFARQLFGPMPPAALRAALTVVIALPEAAIRKVVARHKGRVGLAEKLLARKADLARQLSEIPASASSCGT</sequence>
<dbReference type="InterPro" id="IPR000387">
    <property type="entry name" value="Tyr_Pase_dom"/>
</dbReference>
<dbReference type="Proteomes" id="UP000183812">
    <property type="component" value="Unassembled WGS sequence"/>
</dbReference>
<dbReference type="Gene3D" id="3.90.190.10">
    <property type="entry name" value="Protein tyrosine phosphatase superfamily"/>
    <property type="match status" value="1"/>
</dbReference>
<dbReference type="FunFam" id="3.90.190.10:FF:000157">
    <property type="entry name" value="Protein-tyrosine phosphatase"/>
    <property type="match status" value="1"/>
</dbReference>
<evidence type="ECO:0000256" key="2">
    <source>
        <dbReference type="ARBA" id="ARBA00022801"/>
    </source>
</evidence>
<dbReference type="InterPro" id="IPR029021">
    <property type="entry name" value="Prot-tyrosine_phosphatase-like"/>
</dbReference>
<dbReference type="PROSITE" id="PS50206">
    <property type="entry name" value="RHODANESE_3"/>
    <property type="match status" value="1"/>
</dbReference>
<dbReference type="EC" id="3.1.3.48" evidence="1"/>
<reference evidence="5 6" key="1">
    <citation type="submission" date="2016-10" db="EMBL/GenBank/DDBJ databases">
        <authorList>
            <person name="de Groot N.N."/>
        </authorList>
    </citation>
    <scope>NUCLEOTIDE SEQUENCE [LARGE SCALE GENOMIC DNA]</scope>
    <source>
        <strain evidence="6">DSM 938 / 37b4</strain>
    </source>
</reference>
<dbReference type="Pfam" id="PF22784">
    <property type="entry name" value="PTP-SAK"/>
    <property type="match status" value="1"/>
</dbReference>
<feature type="domain" description="Rhodanese" evidence="4">
    <location>
        <begin position="105"/>
        <end position="169"/>
    </location>
</feature>
<dbReference type="EMBL" id="FNAY01000014">
    <property type="protein sequence ID" value="SDF65232.1"/>
    <property type="molecule type" value="Genomic_DNA"/>
</dbReference>
<dbReference type="InterPro" id="IPR057023">
    <property type="entry name" value="PTP-SAK"/>
</dbReference>
<dbReference type="AlphaFoldDB" id="A0A1G7MU11"/>
<accession>A0A1G7MU11</accession>